<dbReference type="GO" id="GO:0005794">
    <property type="term" value="C:Golgi apparatus"/>
    <property type="evidence" value="ECO:0007669"/>
    <property type="project" value="TreeGrafter"/>
</dbReference>
<dbReference type="Proteomes" id="UP001209570">
    <property type="component" value="Unassembled WGS sequence"/>
</dbReference>
<evidence type="ECO:0000313" key="9">
    <source>
        <dbReference type="EMBL" id="KAJ0400901.1"/>
    </source>
</evidence>
<keyword evidence="10" id="KW-1185">Reference proteome</keyword>
<proteinExistence type="inferred from homology"/>
<evidence type="ECO:0000256" key="2">
    <source>
        <dbReference type="ARBA" id="ARBA00006109"/>
    </source>
</evidence>
<evidence type="ECO:0000256" key="7">
    <source>
        <dbReference type="ARBA" id="ARBA00023136"/>
    </source>
</evidence>
<evidence type="ECO:0000256" key="3">
    <source>
        <dbReference type="ARBA" id="ARBA00011276"/>
    </source>
</evidence>
<keyword evidence="4 8" id="KW-0812">Transmembrane</keyword>
<name>A0AAD5Q6W9_PYTIN</name>
<keyword evidence="6 8" id="KW-1133">Transmembrane helix</keyword>
<dbReference type="GO" id="GO:0005769">
    <property type="term" value="C:early endosome"/>
    <property type="evidence" value="ECO:0007669"/>
    <property type="project" value="TreeGrafter"/>
</dbReference>
<comment type="subcellular location">
    <subcellularLocation>
        <location evidence="1">Endoplasmic reticulum membrane</location>
        <topology evidence="1">Multi-pass membrane protein</topology>
    </subcellularLocation>
</comment>
<protein>
    <recommendedName>
        <fullName evidence="11">Membrane magnesium transporter</fullName>
    </recommendedName>
</protein>
<dbReference type="PANTHER" id="PTHR21181">
    <property type="match status" value="1"/>
</dbReference>
<comment type="subunit">
    <text evidence="3">Component of the ER membrane protein complex (EMC).</text>
</comment>
<evidence type="ECO:0000256" key="4">
    <source>
        <dbReference type="ARBA" id="ARBA00022692"/>
    </source>
</evidence>
<dbReference type="Pfam" id="PF10270">
    <property type="entry name" value="MMgT"/>
    <property type="match status" value="1"/>
</dbReference>
<dbReference type="GO" id="GO:0022890">
    <property type="term" value="F:inorganic cation transmembrane transporter activity"/>
    <property type="evidence" value="ECO:0007669"/>
    <property type="project" value="TreeGrafter"/>
</dbReference>
<comment type="caution">
    <text evidence="9">The sequence shown here is derived from an EMBL/GenBank/DDBJ whole genome shotgun (WGS) entry which is preliminary data.</text>
</comment>
<evidence type="ECO:0000256" key="6">
    <source>
        <dbReference type="ARBA" id="ARBA00022989"/>
    </source>
</evidence>
<keyword evidence="5" id="KW-0256">Endoplasmic reticulum</keyword>
<dbReference type="GO" id="GO:0005886">
    <property type="term" value="C:plasma membrane"/>
    <property type="evidence" value="ECO:0007669"/>
    <property type="project" value="TreeGrafter"/>
</dbReference>
<evidence type="ECO:0000313" key="10">
    <source>
        <dbReference type="Proteomes" id="UP001209570"/>
    </source>
</evidence>
<sequence>MVVGKLLITVGIVLLLHAGYYSVQYEEYVRVLEISDAQLPPFAVIVELVLSFVLSLMGVLLVAGDLQHIRSNDALHTRSLPSVTSVPDFHVFNHRGKALHKRVAA</sequence>
<evidence type="ECO:0000256" key="5">
    <source>
        <dbReference type="ARBA" id="ARBA00022824"/>
    </source>
</evidence>
<evidence type="ECO:0000256" key="8">
    <source>
        <dbReference type="SAM" id="Phobius"/>
    </source>
</evidence>
<feature type="transmembrane region" description="Helical" evidence="8">
    <location>
        <begin position="42"/>
        <end position="63"/>
    </location>
</feature>
<evidence type="ECO:0008006" key="11">
    <source>
        <dbReference type="Google" id="ProtNLM"/>
    </source>
</evidence>
<evidence type="ECO:0000256" key="1">
    <source>
        <dbReference type="ARBA" id="ARBA00004477"/>
    </source>
</evidence>
<dbReference type="AlphaFoldDB" id="A0AAD5Q6W9"/>
<organism evidence="9 10">
    <name type="scientific">Pythium insidiosum</name>
    <name type="common">Pythiosis disease agent</name>
    <dbReference type="NCBI Taxonomy" id="114742"/>
    <lineage>
        <taxon>Eukaryota</taxon>
        <taxon>Sar</taxon>
        <taxon>Stramenopiles</taxon>
        <taxon>Oomycota</taxon>
        <taxon>Peronosporomycetes</taxon>
        <taxon>Pythiales</taxon>
        <taxon>Pythiaceae</taxon>
        <taxon>Pythium</taxon>
    </lineage>
</organism>
<dbReference type="EMBL" id="JAKCXM010000143">
    <property type="protein sequence ID" value="KAJ0400901.1"/>
    <property type="molecule type" value="Genomic_DNA"/>
</dbReference>
<comment type="similarity">
    <text evidence="2">Belongs to the membrane magnesium transporter (TC 1.A.67) family.</text>
</comment>
<dbReference type="InterPro" id="IPR018937">
    <property type="entry name" value="MMgT"/>
</dbReference>
<dbReference type="PANTHER" id="PTHR21181:SF7">
    <property type="entry name" value="ER MEMBRANE PROTEIN COMPLEX SUBUNIT 5"/>
    <property type="match status" value="1"/>
</dbReference>
<reference evidence="9" key="1">
    <citation type="submission" date="2021-12" db="EMBL/GenBank/DDBJ databases">
        <title>Prjna785345.</title>
        <authorList>
            <person name="Rujirawat T."/>
            <person name="Krajaejun T."/>
        </authorList>
    </citation>
    <scope>NUCLEOTIDE SEQUENCE</scope>
    <source>
        <strain evidence="9">Pi057C3</strain>
    </source>
</reference>
<dbReference type="GO" id="GO:0072546">
    <property type="term" value="C:EMC complex"/>
    <property type="evidence" value="ECO:0007669"/>
    <property type="project" value="TreeGrafter"/>
</dbReference>
<accession>A0AAD5Q6W9</accession>
<keyword evidence="7 8" id="KW-0472">Membrane</keyword>
<gene>
    <name evidence="9" type="ORF">P43SY_004513</name>
</gene>